<gene>
    <name evidence="1" type="ORF">IU459_32830</name>
</gene>
<reference evidence="1 2" key="1">
    <citation type="submission" date="2020-10" db="EMBL/GenBank/DDBJ databases">
        <title>Identification of Nocardia species via Next-generation sequencing and recognition of intraspecies genetic diversity.</title>
        <authorList>
            <person name="Li P."/>
            <person name="Li P."/>
            <person name="Lu B."/>
        </authorList>
    </citation>
    <scope>NUCLEOTIDE SEQUENCE [LARGE SCALE GENOMIC DNA]</scope>
    <source>
        <strain evidence="1 2">BJ06-0157</strain>
    </source>
</reference>
<evidence type="ECO:0000313" key="2">
    <source>
        <dbReference type="Proteomes" id="UP000702209"/>
    </source>
</evidence>
<evidence type="ECO:0008006" key="3">
    <source>
        <dbReference type="Google" id="ProtNLM"/>
    </source>
</evidence>
<accession>A0ABS0D0V6</accession>
<sequence length="81" mass="8983">MGRKAGEPLVRIAQVEITAISREPLAAISQADLVAEGFPDMTPEEFVTFFCATHRGCRPDSLVTRIQWRYLTATDTTEEVA</sequence>
<evidence type="ECO:0000313" key="1">
    <source>
        <dbReference type="EMBL" id="MBF6302291.1"/>
    </source>
</evidence>
<dbReference type="Proteomes" id="UP000702209">
    <property type="component" value="Unassembled WGS sequence"/>
</dbReference>
<organism evidence="1 2">
    <name type="scientific">Nocardia amamiensis</name>
    <dbReference type="NCBI Taxonomy" id="404578"/>
    <lineage>
        <taxon>Bacteria</taxon>
        <taxon>Bacillati</taxon>
        <taxon>Actinomycetota</taxon>
        <taxon>Actinomycetes</taxon>
        <taxon>Mycobacteriales</taxon>
        <taxon>Nocardiaceae</taxon>
        <taxon>Nocardia</taxon>
    </lineage>
</organism>
<comment type="caution">
    <text evidence="1">The sequence shown here is derived from an EMBL/GenBank/DDBJ whole genome shotgun (WGS) entry which is preliminary data.</text>
</comment>
<protein>
    <recommendedName>
        <fullName evidence="3">ASCH domain-containing protein</fullName>
    </recommendedName>
</protein>
<proteinExistence type="predicted"/>
<keyword evidence="2" id="KW-1185">Reference proteome</keyword>
<name>A0ABS0D0V6_9NOCA</name>
<dbReference type="EMBL" id="JADLQX010000040">
    <property type="protein sequence ID" value="MBF6302291.1"/>
    <property type="molecule type" value="Genomic_DNA"/>
</dbReference>